<evidence type="ECO:0000259" key="1">
    <source>
        <dbReference type="SMART" id="SM00923"/>
    </source>
</evidence>
<name>A0A0J7ZJZ9_STRVR</name>
<dbReference type="EMBL" id="LFNT01000004">
    <property type="protein sequence ID" value="KMS76219.1"/>
    <property type="molecule type" value="Genomic_DNA"/>
</dbReference>
<dbReference type="AlphaFoldDB" id="A0A0J7ZJZ9"/>
<dbReference type="InterPro" id="IPR037407">
    <property type="entry name" value="MLP_fam"/>
</dbReference>
<dbReference type="Pfam" id="PF03621">
    <property type="entry name" value="MbtH"/>
    <property type="match status" value="1"/>
</dbReference>
<protein>
    <submittedName>
        <fullName evidence="2">Antibiotic synthesis protein MbtH</fullName>
    </submittedName>
</protein>
<dbReference type="PANTHER" id="PTHR38444:SF1">
    <property type="entry name" value="ENTEROBACTIN BIOSYNTHESIS PROTEIN YBDZ"/>
    <property type="match status" value="1"/>
</dbReference>
<sequence>MVSATESLRSGMFDDEEREFCVVRNGEEQYSIWPAGRELPAGWVEVGTRGPKAECLAYLDRTWTDMRPASLRRSLSADEGSAA</sequence>
<dbReference type="Proteomes" id="UP000037432">
    <property type="component" value="Unassembled WGS sequence"/>
</dbReference>
<dbReference type="SUPFAM" id="SSF160582">
    <property type="entry name" value="MbtH-like"/>
    <property type="match status" value="1"/>
</dbReference>
<comment type="caution">
    <text evidence="2">The sequence shown here is derived from an EMBL/GenBank/DDBJ whole genome shotgun (WGS) entry which is preliminary data.</text>
</comment>
<accession>A0A0J7ZJZ9</accession>
<dbReference type="PATRIC" id="fig|1938.3.peg.1601"/>
<dbReference type="SMART" id="SM00923">
    <property type="entry name" value="MbtH"/>
    <property type="match status" value="1"/>
</dbReference>
<evidence type="ECO:0000313" key="3">
    <source>
        <dbReference type="Proteomes" id="UP000037432"/>
    </source>
</evidence>
<dbReference type="PANTHER" id="PTHR38444">
    <property type="entry name" value="ENTEROBACTIN BIOSYNTHESIS PROTEIN YBDZ"/>
    <property type="match status" value="1"/>
</dbReference>
<feature type="domain" description="MbtH-like" evidence="1">
    <location>
        <begin position="11"/>
        <end position="61"/>
    </location>
</feature>
<reference evidence="2 3" key="1">
    <citation type="submission" date="2015-06" db="EMBL/GenBank/DDBJ databases">
        <authorList>
            <person name="Ju K.-S."/>
            <person name="Doroghazi J.R."/>
            <person name="Metcalf W.W."/>
        </authorList>
    </citation>
    <scope>NUCLEOTIDE SEQUENCE [LARGE SCALE GENOMIC DNA]</scope>
    <source>
        <strain evidence="2 3">NRRL 3414</strain>
    </source>
</reference>
<dbReference type="Gene3D" id="3.90.820.10">
    <property type="entry name" value="Structural Genomics, Unknown Function 30-nov-00 1gh9 Mol_id"/>
    <property type="match status" value="1"/>
</dbReference>
<dbReference type="InterPro" id="IPR005153">
    <property type="entry name" value="MbtH-like_dom"/>
</dbReference>
<dbReference type="InterPro" id="IPR038020">
    <property type="entry name" value="MbtH-like_sf"/>
</dbReference>
<dbReference type="GO" id="GO:0005829">
    <property type="term" value="C:cytosol"/>
    <property type="evidence" value="ECO:0007669"/>
    <property type="project" value="TreeGrafter"/>
</dbReference>
<gene>
    <name evidence="2" type="ORF">ACM01_05775</name>
</gene>
<dbReference type="GO" id="GO:0019290">
    <property type="term" value="P:siderophore biosynthetic process"/>
    <property type="evidence" value="ECO:0007669"/>
    <property type="project" value="TreeGrafter"/>
</dbReference>
<evidence type="ECO:0000313" key="2">
    <source>
        <dbReference type="EMBL" id="KMS76219.1"/>
    </source>
</evidence>
<organism evidence="2 3">
    <name type="scientific">Streptomyces viridochromogenes</name>
    <dbReference type="NCBI Taxonomy" id="1938"/>
    <lineage>
        <taxon>Bacteria</taxon>
        <taxon>Bacillati</taxon>
        <taxon>Actinomycetota</taxon>
        <taxon>Actinomycetes</taxon>
        <taxon>Kitasatosporales</taxon>
        <taxon>Streptomycetaceae</taxon>
        <taxon>Streptomyces</taxon>
    </lineage>
</organism>
<proteinExistence type="predicted"/>